<dbReference type="HOGENOM" id="CLU_2732275_0_0_4"/>
<gene>
    <name evidence="1" type="ORF">BUPH_08433</name>
</gene>
<sequence>MSMLSLSSNNAMTLMSMSACNRCVAVACLMTGAICAFSTDSDRYAPLRRSPFQDAIDAIAGRRLAAVVGEQ</sequence>
<evidence type="ECO:0000313" key="1">
    <source>
        <dbReference type="EMBL" id="AFT90645.1"/>
    </source>
</evidence>
<reference evidence="1 2" key="1">
    <citation type="journal article" date="2012" name="J. Bacteriol.">
        <title>Complete Genome Sequence of Burkholderia phenoliruptrix BR3459a (CLA1), a Heat-Tolerant, Nitrogen-Fixing Symbiont of Mimosa flocculosa.</title>
        <authorList>
            <person name="de Oliveira Cunha C."/>
            <person name="Goda Zuleta L.F."/>
            <person name="Paula de Almeida L.G."/>
            <person name="Prioli Ciapina L."/>
            <person name="Lustrino Borges W."/>
            <person name="Pitard R.M."/>
            <person name="Baldani J.I."/>
            <person name="Straliotto R."/>
            <person name="de Faria S.M."/>
            <person name="Hungria M."/>
            <person name="Sousa Cavada B."/>
            <person name="Mercante F.M."/>
            <person name="Ribeiro de Vasconcelos A.T."/>
        </authorList>
    </citation>
    <scope>NUCLEOTIDE SEQUENCE [LARGE SCALE GENOMIC DNA]</scope>
    <source>
        <strain evidence="1 2">BR3459a</strain>
        <plasmid evidence="1 2">pSYMBR3459</plasmid>
    </source>
</reference>
<dbReference type="PATRIC" id="fig|1229205.11.peg.7453"/>
<organism evidence="1 2">
    <name type="scientific">Paraburkholderia phenoliruptrix BR3459a</name>
    <dbReference type="NCBI Taxonomy" id="1229205"/>
    <lineage>
        <taxon>Bacteria</taxon>
        <taxon>Pseudomonadati</taxon>
        <taxon>Pseudomonadota</taxon>
        <taxon>Betaproteobacteria</taxon>
        <taxon>Burkholderiales</taxon>
        <taxon>Burkholderiaceae</taxon>
        <taxon>Paraburkholderia</taxon>
    </lineage>
</organism>
<dbReference type="KEGG" id="bpx:BUPH_08433"/>
<keyword evidence="1" id="KW-0614">Plasmid</keyword>
<dbReference type="EMBL" id="CP003865">
    <property type="protein sequence ID" value="AFT90645.1"/>
    <property type="molecule type" value="Genomic_DNA"/>
</dbReference>
<proteinExistence type="predicted"/>
<accession>K0E0A0</accession>
<dbReference type="AlphaFoldDB" id="K0E0A0"/>
<geneLocation type="plasmid" evidence="1 2">
    <name>pSYMBR3459</name>
</geneLocation>
<protein>
    <submittedName>
        <fullName evidence="1">Uncharacterized protein</fullName>
    </submittedName>
</protein>
<dbReference type="Proteomes" id="UP000010105">
    <property type="component" value="Plasmid pSYMBR3459"/>
</dbReference>
<name>K0E0A0_9BURK</name>
<evidence type="ECO:0000313" key="2">
    <source>
        <dbReference type="Proteomes" id="UP000010105"/>
    </source>
</evidence>